<gene>
    <name evidence="2" type="ORF">PRELSG_0934200</name>
</gene>
<sequence>MDYNGDILDIGRNDLLVNQITKHGRKIDYNLFLFKMRSKSDKLRHYEINNSITSENFIKAYLTKESNFILLSNNRFYMYDNENKKKRCLMNLNDSEPIDFIYFKEHIIFIQKNNFSLFQSKTNGKCKVMLNLKDTPLKVNFCSYKNMLYLSTCRRLYFLKLIYLKDKTLKVENTNMSLPFKSKKEKYVYHSYKNKFYKINKEYKEVIHVCGYSDKDITVYKFVKGKYKNKKKCLMKFSVNELKNEIIKGGFFFKINVSDKKNKVSENFGNLNNDKTENISDKYHLINGKNFKNENVCMLLSSNNLFLDDKRKEKERENNSNDSSNSLNVCEHKENEQNNIPLDLNIYNKENENNNMKEQGNMYNLEIKEDIIKLYLLIYTENGKILIYFVDYLNQSQFKFGFSNIKKNPIIYMQLPFKTSFIYNVSDIFSERVIKQKSIIHKKKRKSQNYNKYIEHMINKEIYINSNFFFDAIVMNDKIAKIYTIQIHHDFLYISQNVTEPVALNVIDSNNKIIAIKNVSDNEQKKNLIEKVVNESKFSCYSDSDSYIDSEITWEDSDHSNEKYFYSESDSLMENDSTNDKHKNKLNSINNFTNNINMEKEQIPLDVHLNGSIKNEQNDNNNEKMKEIESSLEDKQSVNSSLNKSNVEIFSEEYSFIDNKIHCFKEEKIDEDYALELKNSVLSIDEKKKKKINNSENIGNCTTANNNEKDIYTEDVSFLNEKINRCTKNKDEKLLNDKTDDSKIYYNEKKLEDSSELDINKNILKNQIMLYSTNFKNSNDNLSISSSSLLNDKNLNPNKYINEKKEAKCDDGLLYDKKGKNKKENINDKNSKDENKKEEKLLGLKKVEEIISYSESQEMIVSKEGESNMEIKEIVINNENRINYKEDITKTCEEIEQKENENGIIMELKEIKKKIIEKKGESEKRINGIDKGYENEEIKNKNKTEIELDNKKVRENKGKKNTKIEEKKNVENIEVNETEGKGYDNIEDEDENDKKKLYTDIIKTEIKAGKESKNTKEEKIKKNKKIKEIDEINILDEKRGKNVNTEEEKEMNKKNKNIGEEKGITENEKINEQNENINEEKEINENIELNGENTDKEEEINKNEDMNKENKSAYKEKEKSKKKKKRKKDKVEKVVEEDIKENIEEKSKKRKTEDEYSNDKKDLDNNFNGLENNSNDVNNKLDKDLVNSNDKFLIISSMIKLNISLKRYSNVIDLINTKDTKLIKNTINNLGKKHSIKLLEFLLNCLTKSKFFINTFYMWIKTICKVHKNLLKGRKYRRLVTKISGIALNNLKNENMVKHVVEKINYTIDNIIKNQVFDNVEILNYRDGTIIK</sequence>
<dbReference type="VEuPathDB" id="PlasmoDB:PRELSG_0934200"/>
<name>A0A1J1H5Q5_PLARL</name>
<feature type="compositionally biased region" description="Basic and acidic residues" evidence="1">
    <location>
        <begin position="1129"/>
        <end position="1164"/>
    </location>
</feature>
<feature type="region of interest" description="Disordered" evidence="1">
    <location>
        <begin position="312"/>
        <end position="332"/>
    </location>
</feature>
<dbReference type="Proteomes" id="UP000220158">
    <property type="component" value="Chromosome 9"/>
</dbReference>
<dbReference type="OrthoDB" id="5355499at2759"/>
<dbReference type="EMBL" id="LN835304">
    <property type="protein sequence ID" value="CRH00239.1"/>
    <property type="molecule type" value="Genomic_DNA"/>
</dbReference>
<accession>A0A1J1H5Q5</accession>
<organism evidence="2 3">
    <name type="scientific">Plasmodium relictum</name>
    <dbReference type="NCBI Taxonomy" id="85471"/>
    <lineage>
        <taxon>Eukaryota</taxon>
        <taxon>Sar</taxon>
        <taxon>Alveolata</taxon>
        <taxon>Apicomplexa</taxon>
        <taxon>Aconoidasida</taxon>
        <taxon>Haemosporida</taxon>
        <taxon>Plasmodiidae</taxon>
        <taxon>Plasmodium</taxon>
        <taxon>Plasmodium (Haemamoeba)</taxon>
    </lineage>
</organism>
<keyword evidence="3" id="KW-1185">Reference proteome</keyword>
<dbReference type="GeneID" id="39736354"/>
<feature type="compositionally biased region" description="Polar residues" evidence="1">
    <location>
        <begin position="1165"/>
        <end position="1178"/>
    </location>
</feature>
<dbReference type="OMA" id="TIQIHHD"/>
<reference evidence="2 3" key="1">
    <citation type="submission" date="2015-04" db="EMBL/GenBank/DDBJ databases">
        <authorList>
            <consortium name="Pathogen Informatics"/>
        </authorList>
    </citation>
    <scope>NUCLEOTIDE SEQUENCE [LARGE SCALE GENOMIC DNA]</scope>
    <source>
        <strain evidence="2 3">SGS1</strain>
    </source>
</reference>
<feature type="compositionally biased region" description="Basic and acidic residues" evidence="1">
    <location>
        <begin position="1099"/>
        <end position="1119"/>
    </location>
</feature>
<protein>
    <submittedName>
        <fullName evidence="2">Uncharacterized protein</fullName>
    </submittedName>
</protein>
<dbReference type="RefSeq" id="XP_028533243.1">
    <property type="nucleotide sequence ID" value="XM_028676789.1"/>
</dbReference>
<feature type="compositionally biased region" description="Basic and acidic residues" evidence="1">
    <location>
        <begin position="1038"/>
        <end position="1084"/>
    </location>
</feature>
<feature type="region of interest" description="Disordered" evidence="1">
    <location>
        <begin position="1038"/>
        <end position="1179"/>
    </location>
</feature>
<evidence type="ECO:0000256" key="1">
    <source>
        <dbReference type="SAM" id="MobiDB-lite"/>
    </source>
</evidence>
<evidence type="ECO:0000313" key="2">
    <source>
        <dbReference type="EMBL" id="CRH00239.1"/>
    </source>
</evidence>
<evidence type="ECO:0000313" key="3">
    <source>
        <dbReference type="Proteomes" id="UP000220158"/>
    </source>
</evidence>
<proteinExistence type="predicted"/>
<dbReference type="KEGG" id="prel:PRELSG_0934200"/>